<dbReference type="EMBL" id="BMAO01036266">
    <property type="protein sequence ID" value="GFR09411.1"/>
    <property type="molecule type" value="Genomic_DNA"/>
</dbReference>
<evidence type="ECO:0000313" key="2">
    <source>
        <dbReference type="EMBL" id="GFR14589.1"/>
    </source>
</evidence>
<gene>
    <name evidence="4" type="ORF">TNCT_234001</name>
    <name evidence="2" type="ORF">TNCT_527251</name>
    <name evidence="3" type="ORF">TNCT_527261</name>
    <name evidence="1" type="ORF">TNCT_528401</name>
</gene>
<evidence type="ECO:0000313" key="3">
    <source>
        <dbReference type="EMBL" id="GFR14591.1"/>
    </source>
</evidence>
<evidence type="ECO:0000313" key="1">
    <source>
        <dbReference type="EMBL" id="GFR09411.1"/>
    </source>
</evidence>
<dbReference type="AlphaFoldDB" id="A0A8X6LKZ6"/>
<dbReference type="EMBL" id="BMAO01007272">
    <property type="protein sequence ID" value="GFR14869.1"/>
    <property type="molecule type" value="Genomic_DNA"/>
</dbReference>
<comment type="caution">
    <text evidence="3">The sequence shown here is derived from an EMBL/GenBank/DDBJ whole genome shotgun (WGS) entry which is preliminary data.</text>
</comment>
<evidence type="ECO:0000313" key="5">
    <source>
        <dbReference type="Proteomes" id="UP000887116"/>
    </source>
</evidence>
<evidence type="ECO:0000313" key="4">
    <source>
        <dbReference type="EMBL" id="GFR14869.1"/>
    </source>
</evidence>
<keyword evidence="5" id="KW-1185">Reference proteome</keyword>
<dbReference type="Proteomes" id="UP000887116">
    <property type="component" value="Unassembled WGS sequence"/>
</dbReference>
<sequence length="68" mass="8153">MINNMRERVQSVEALTTFHRIMSQEFRLRPTWHVTRERDDNLSTPKDFSTHNDSPKLNYVQLPLKRLG</sequence>
<dbReference type="EMBL" id="BMAO01036998">
    <property type="protein sequence ID" value="GFR14591.1"/>
    <property type="molecule type" value="Genomic_DNA"/>
</dbReference>
<reference evidence="3" key="1">
    <citation type="submission" date="2020-07" db="EMBL/GenBank/DDBJ databases">
        <title>Multicomponent nature underlies the extraordinary mechanical properties of spider dragline silk.</title>
        <authorList>
            <person name="Kono N."/>
            <person name="Nakamura H."/>
            <person name="Mori M."/>
            <person name="Yoshida Y."/>
            <person name="Ohtoshi R."/>
            <person name="Malay A.D."/>
            <person name="Moran D.A.P."/>
            <person name="Tomita M."/>
            <person name="Numata K."/>
            <person name="Arakawa K."/>
        </authorList>
    </citation>
    <scope>NUCLEOTIDE SEQUENCE</scope>
</reference>
<protein>
    <submittedName>
        <fullName evidence="3">Uncharacterized protein</fullName>
    </submittedName>
</protein>
<accession>A0A8X6LKZ6</accession>
<dbReference type="EMBL" id="BMAO01036998">
    <property type="protein sequence ID" value="GFR14589.1"/>
    <property type="molecule type" value="Genomic_DNA"/>
</dbReference>
<name>A0A8X6LKZ6_TRICU</name>
<organism evidence="3 5">
    <name type="scientific">Trichonephila clavata</name>
    <name type="common">Joro spider</name>
    <name type="synonym">Nephila clavata</name>
    <dbReference type="NCBI Taxonomy" id="2740835"/>
    <lineage>
        <taxon>Eukaryota</taxon>
        <taxon>Metazoa</taxon>
        <taxon>Ecdysozoa</taxon>
        <taxon>Arthropoda</taxon>
        <taxon>Chelicerata</taxon>
        <taxon>Arachnida</taxon>
        <taxon>Araneae</taxon>
        <taxon>Araneomorphae</taxon>
        <taxon>Entelegynae</taxon>
        <taxon>Araneoidea</taxon>
        <taxon>Nephilidae</taxon>
        <taxon>Trichonephila</taxon>
    </lineage>
</organism>
<proteinExistence type="predicted"/>